<proteinExistence type="predicted"/>
<dbReference type="InterPro" id="IPR026172">
    <property type="entry name" value="GSAP_fam"/>
</dbReference>
<dbReference type="GO" id="GO:1902004">
    <property type="term" value="P:positive regulation of amyloid-beta formation"/>
    <property type="evidence" value="ECO:0007669"/>
    <property type="project" value="TreeGrafter"/>
</dbReference>
<evidence type="ECO:0000313" key="2">
    <source>
        <dbReference type="Proteomes" id="UP000410492"/>
    </source>
</evidence>
<protein>
    <submittedName>
        <fullName evidence="1">Uncharacterized protein</fullName>
    </submittedName>
</protein>
<keyword evidence="2" id="KW-1185">Reference proteome</keyword>
<dbReference type="EMBL" id="CAACVG010013117">
    <property type="protein sequence ID" value="VEN61282.1"/>
    <property type="molecule type" value="Genomic_DNA"/>
</dbReference>
<dbReference type="OrthoDB" id="9997853at2759"/>
<name>A0A653DP37_CALMS</name>
<sequence length="213" mass="24442">MHEPCCHVTTKPLITETETHLLYLAPIVPLEHGTVLNLANLDLISLEIPTDMLADTFKSHTLLENKLSILHYLILHSGDMDTASELITWQTERPFSLGYPQILREYLLATSYAAVQRTLPSDANKLINLLPVTSQKIGFEYEIQLDDYMINLSQDVLWNASMMLLSPQQRIVPYRTDIWVKLWEQLAKLSKGTQRFKPSQVVEKLMVSLDCYQ</sequence>
<dbReference type="GO" id="GO:0005802">
    <property type="term" value="C:trans-Golgi network"/>
    <property type="evidence" value="ECO:0007669"/>
    <property type="project" value="TreeGrafter"/>
</dbReference>
<feature type="non-terminal residue" evidence="1">
    <location>
        <position position="213"/>
    </location>
</feature>
<evidence type="ECO:0000313" key="1">
    <source>
        <dbReference type="EMBL" id="VEN61282.1"/>
    </source>
</evidence>
<dbReference type="PANTHER" id="PTHR13630">
    <property type="entry name" value="GAMMA-SECRETASE-ACTIVATING PROTEIN"/>
    <property type="match status" value="1"/>
</dbReference>
<dbReference type="PANTHER" id="PTHR13630:SF1">
    <property type="entry name" value="GAMMA-SECRETASE-ACTIVATING PROTEIN"/>
    <property type="match status" value="1"/>
</dbReference>
<reference evidence="1 2" key="1">
    <citation type="submission" date="2019-01" db="EMBL/GenBank/DDBJ databases">
        <authorList>
            <person name="Sayadi A."/>
        </authorList>
    </citation>
    <scope>NUCLEOTIDE SEQUENCE [LARGE SCALE GENOMIC DNA]</scope>
</reference>
<gene>
    <name evidence="1" type="ORF">CALMAC_LOCUS18738</name>
</gene>
<organism evidence="1 2">
    <name type="scientific">Callosobruchus maculatus</name>
    <name type="common">Southern cowpea weevil</name>
    <name type="synonym">Pulse bruchid</name>
    <dbReference type="NCBI Taxonomy" id="64391"/>
    <lineage>
        <taxon>Eukaryota</taxon>
        <taxon>Metazoa</taxon>
        <taxon>Ecdysozoa</taxon>
        <taxon>Arthropoda</taxon>
        <taxon>Hexapoda</taxon>
        <taxon>Insecta</taxon>
        <taxon>Pterygota</taxon>
        <taxon>Neoptera</taxon>
        <taxon>Endopterygota</taxon>
        <taxon>Coleoptera</taxon>
        <taxon>Polyphaga</taxon>
        <taxon>Cucujiformia</taxon>
        <taxon>Chrysomeloidea</taxon>
        <taxon>Chrysomelidae</taxon>
        <taxon>Bruchinae</taxon>
        <taxon>Bruchini</taxon>
        <taxon>Callosobruchus</taxon>
    </lineage>
</organism>
<dbReference type="AlphaFoldDB" id="A0A653DP37"/>
<dbReference type="Proteomes" id="UP000410492">
    <property type="component" value="Unassembled WGS sequence"/>
</dbReference>
<accession>A0A653DP37</accession>